<gene>
    <name evidence="1" type="ORF">E2C01_046195</name>
</gene>
<evidence type="ECO:0000313" key="2">
    <source>
        <dbReference type="Proteomes" id="UP000324222"/>
    </source>
</evidence>
<sequence length="177" mass="19959">MGPRVTRPAADEGRNKVCCNHAHQSHQLQEGIRKQVAWYATTATAYIIRSDDFQQQSWADGLLLQRVRLGYCTREELYDGFKGQECAHYCTTFCPVWLPLSSDSTATTHPACMKAKAFSPTARWHLRLSNLQLPAAQRMVSNSSRHATDDNGNVDLVMEPQKLASFRRLSVNICEDS</sequence>
<keyword evidence="2" id="KW-1185">Reference proteome</keyword>
<organism evidence="1 2">
    <name type="scientific">Portunus trituberculatus</name>
    <name type="common">Swimming crab</name>
    <name type="synonym">Neptunus trituberculatus</name>
    <dbReference type="NCBI Taxonomy" id="210409"/>
    <lineage>
        <taxon>Eukaryota</taxon>
        <taxon>Metazoa</taxon>
        <taxon>Ecdysozoa</taxon>
        <taxon>Arthropoda</taxon>
        <taxon>Crustacea</taxon>
        <taxon>Multicrustacea</taxon>
        <taxon>Malacostraca</taxon>
        <taxon>Eumalacostraca</taxon>
        <taxon>Eucarida</taxon>
        <taxon>Decapoda</taxon>
        <taxon>Pleocyemata</taxon>
        <taxon>Brachyura</taxon>
        <taxon>Eubrachyura</taxon>
        <taxon>Portunoidea</taxon>
        <taxon>Portunidae</taxon>
        <taxon>Portuninae</taxon>
        <taxon>Portunus</taxon>
    </lineage>
</organism>
<dbReference type="Proteomes" id="UP000324222">
    <property type="component" value="Unassembled WGS sequence"/>
</dbReference>
<comment type="caution">
    <text evidence="1">The sequence shown here is derived from an EMBL/GenBank/DDBJ whole genome shotgun (WGS) entry which is preliminary data.</text>
</comment>
<name>A0A5B7FX75_PORTR</name>
<reference evidence="1 2" key="1">
    <citation type="submission" date="2019-05" db="EMBL/GenBank/DDBJ databases">
        <title>Another draft genome of Portunus trituberculatus and its Hox gene families provides insights of decapod evolution.</title>
        <authorList>
            <person name="Jeong J.-H."/>
            <person name="Song I."/>
            <person name="Kim S."/>
            <person name="Choi T."/>
            <person name="Kim D."/>
            <person name="Ryu S."/>
            <person name="Kim W."/>
        </authorList>
    </citation>
    <scope>NUCLEOTIDE SEQUENCE [LARGE SCALE GENOMIC DNA]</scope>
    <source>
        <tissue evidence="1">Muscle</tissue>
    </source>
</reference>
<proteinExistence type="predicted"/>
<dbReference type="EMBL" id="VSRR010010790">
    <property type="protein sequence ID" value="MPC52330.1"/>
    <property type="molecule type" value="Genomic_DNA"/>
</dbReference>
<dbReference type="AlphaFoldDB" id="A0A5B7FX75"/>
<evidence type="ECO:0000313" key="1">
    <source>
        <dbReference type="EMBL" id="MPC52330.1"/>
    </source>
</evidence>
<accession>A0A5B7FX75</accession>
<protein>
    <submittedName>
        <fullName evidence="1">Uncharacterized protein</fullName>
    </submittedName>
</protein>